<dbReference type="Pfam" id="PF13241">
    <property type="entry name" value="NAD_binding_7"/>
    <property type="match status" value="1"/>
</dbReference>
<proteinExistence type="predicted"/>
<evidence type="ECO:0000256" key="1">
    <source>
        <dbReference type="ARBA" id="ARBA00005010"/>
    </source>
</evidence>
<feature type="domain" description="Sirohaem synthase dimerisation" evidence="7">
    <location>
        <begin position="149"/>
        <end position="204"/>
    </location>
</feature>
<dbReference type="GO" id="GO:0043115">
    <property type="term" value="F:precorrin-2 dehydrogenase activity"/>
    <property type="evidence" value="ECO:0007669"/>
    <property type="project" value="UniProtKB-EC"/>
</dbReference>
<gene>
    <name evidence="9" type="ORF">J2S01_001636</name>
</gene>
<dbReference type="SUPFAM" id="SSF75615">
    <property type="entry name" value="Siroheme synthase middle domains-like"/>
    <property type="match status" value="1"/>
</dbReference>
<feature type="domain" description="Siroheme synthase central" evidence="8">
    <location>
        <begin position="125"/>
        <end position="143"/>
    </location>
</feature>
<dbReference type="EC" id="1.3.1.76" evidence="2"/>
<reference evidence="9 10" key="1">
    <citation type="submission" date="2023-07" db="EMBL/GenBank/DDBJ databases">
        <title>Genomic Encyclopedia of Type Strains, Phase IV (KMG-IV): sequencing the most valuable type-strain genomes for metagenomic binning, comparative biology and taxonomic classification.</title>
        <authorList>
            <person name="Goeker M."/>
        </authorList>
    </citation>
    <scope>NUCLEOTIDE SEQUENCE [LARGE SCALE GENOMIC DNA]</scope>
    <source>
        <strain evidence="9 10">DSM 16980</strain>
    </source>
</reference>
<keyword evidence="4" id="KW-0520">NAD</keyword>
<dbReference type="InterPro" id="IPR042518">
    <property type="entry name" value="SirC_C"/>
</dbReference>
<dbReference type="NCBIfam" id="TIGR01470">
    <property type="entry name" value="cysG_Nterm"/>
    <property type="match status" value="1"/>
</dbReference>
<dbReference type="InterPro" id="IPR006367">
    <property type="entry name" value="Sirohaem_synthase_N"/>
</dbReference>
<dbReference type="Pfam" id="PF10414">
    <property type="entry name" value="CysG_dimeriser"/>
    <property type="match status" value="1"/>
</dbReference>
<dbReference type="RefSeq" id="WP_196604047.1">
    <property type="nucleotide sequence ID" value="NZ_CP116940.1"/>
</dbReference>
<dbReference type="SUPFAM" id="SSF51735">
    <property type="entry name" value="NAD(P)-binding Rossmann-fold domains"/>
    <property type="match status" value="1"/>
</dbReference>
<dbReference type="Proteomes" id="UP001239167">
    <property type="component" value="Unassembled WGS sequence"/>
</dbReference>
<sequence>MYPVNLILDEKACVVVGGGEVAYRKIEGLLSAAAAVTVIAPDITEKLFSMYEKGLFAWVKKSYEDGDIKGFFLAVCATDDEEINRRVAAEAKKEGILINVVDRLSLCDFAMPAVIRRGDLLVTSSTNGKSPAMAREIRRELEKFLDAGYAPFIEIMAGLRKEAMTVIPTFREREEFWRSTLDENILKMVREGKLGEAEDKIRNAISSFGPQS</sequence>
<dbReference type="PANTHER" id="PTHR35330:SF1">
    <property type="entry name" value="SIROHEME BIOSYNTHESIS PROTEIN MET8"/>
    <property type="match status" value="1"/>
</dbReference>
<name>A0ABT9Y7V0_9FIRM</name>
<comment type="catalytic activity">
    <reaction evidence="6">
        <text>precorrin-2 + NAD(+) = sirohydrochlorin + NADH + 2 H(+)</text>
        <dbReference type="Rhea" id="RHEA:15613"/>
        <dbReference type="ChEBI" id="CHEBI:15378"/>
        <dbReference type="ChEBI" id="CHEBI:57540"/>
        <dbReference type="ChEBI" id="CHEBI:57945"/>
        <dbReference type="ChEBI" id="CHEBI:58351"/>
        <dbReference type="ChEBI" id="CHEBI:58827"/>
        <dbReference type="EC" id="1.3.1.76"/>
    </reaction>
</comment>
<evidence type="ECO:0000313" key="9">
    <source>
        <dbReference type="EMBL" id="MDQ0203917.1"/>
    </source>
</evidence>
<keyword evidence="10" id="KW-1185">Reference proteome</keyword>
<evidence type="ECO:0000256" key="4">
    <source>
        <dbReference type="ARBA" id="ARBA00023027"/>
    </source>
</evidence>
<dbReference type="Gene3D" id="3.40.50.720">
    <property type="entry name" value="NAD(P)-binding Rossmann-like Domain"/>
    <property type="match status" value="1"/>
</dbReference>
<organism evidence="9 10">
    <name type="scientific">Pectinatus haikarae</name>
    <dbReference type="NCBI Taxonomy" id="349096"/>
    <lineage>
        <taxon>Bacteria</taxon>
        <taxon>Bacillati</taxon>
        <taxon>Bacillota</taxon>
        <taxon>Negativicutes</taxon>
        <taxon>Selenomonadales</taxon>
        <taxon>Selenomonadaceae</taxon>
        <taxon>Pectinatus</taxon>
    </lineage>
</organism>
<evidence type="ECO:0000259" key="8">
    <source>
        <dbReference type="Pfam" id="PF14824"/>
    </source>
</evidence>
<comment type="caution">
    <text evidence="9">The sequence shown here is derived from an EMBL/GenBank/DDBJ whole genome shotgun (WGS) entry which is preliminary data.</text>
</comment>
<dbReference type="Pfam" id="PF14824">
    <property type="entry name" value="Sirohm_synth_M"/>
    <property type="match status" value="1"/>
</dbReference>
<dbReference type="EMBL" id="JAUSUE010000010">
    <property type="protein sequence ID" value="MDQ0203917.1"/>
    <property type="molecule type" value="Genomic_DNA"/>
</dbReference>
<evidence type="ECO:0000256" key="3">
    <source>
        <dbReference type="ARBA" id="ARBA00023002"/>
    </source>
</evidence>
<evidence type="ECO:0000256" key="2">
    <source>
        <dbReference type="ARBA" id="ARBA00012400"/>
    </source>
</evidence>
<evidence type="ECO:0000259" key="7">
    <source>
        <dbReference type="Pfam" id="PF10414"/>
    </source>
</evidence>
<dbReference type="InterPro" id="IPR028281">
    <property type="entry name" value="Sirohaem_synthase_central"/>
</dbReference>
<dbReference type="InterPro" id="IPR019478">
    <property type="entry name" value="Sirohaem_synthase_dimer_dom"/>
</dbReference>
<keyword evidence="3 9" id="KW-0560">Oxidoreductase</keyword>
<comment type="pathway">
    <text evidence="1">Porphyrin-containing compound metabolism; siroheme biosynthesis; sirohydrochlorin from precorrin-2: step 1/1.</text>
</comment>
<dbReference type="InterPro" id="IPR028161">
    <property type="entry name" value="Met8-like"/>
</dbReference>
<accession>A0ABT9Y7V0</accession>
<evidence type="ECO:0000256" key="5">
    <source>
        <dbReference type="ARBA" id="ARBA00023244"/>
    </source>
</evidence>
<dbReference type="GO" id="GO:0051266">
    <property type="term" value="F:sirohydrochlorin ferrochelatase activity"/>
    <property type="evidence" value="ECO:0007669"/>
    <property type="project" value="UniProtKB-EC"/>
</dbReference>
<keyword evidence="5" id="KW-0627">Porphyrin biosynthesis</keyword>
<dbReference type="Gene3D" id="1.10.8.610">
    <property type="entry name" value="SirC, precorrin-2 dehydrogenase, C-terminal helical domain-like"/>
    <property type="match status" value="1"/>
</dbReference>
<protein>
    <recommendedName>
        <fullName evidence="2">precorrin-2 dehydrogenase</fullName>
        <ecNumber evidence="2">1.3.1.76</ecNumber>
    </recommendedName>
</protein>
<keyword evidence="9" id="KW-0456">Lyase</keyword>
<dbReference type="InterPro" id="IPR036291">
    <property type="entry name" value="NAD(P)-bd_dom_sf"/>
</dbReference>
<dbReference type="PANTHER" id="PTHR35330">
    <property type="entry name" value="SIROHEME BIOSYNTHESIS PROTEIN MET8"/>
    <property type="match status" value="1"/>
</dbReference>
<evidence type="ECO:0000313" key="10">
    <source>
        <dbReference type="Proteomes" id="UP001239167"/>
    </source>
</evidence>
<evidence type="ECO:0000256" key="6">
    <source>
        <dbReference type="ARBA" id="ARBA00047561"/>
    </source>
</evidence>